<evidence type="ECO:0000313" key="2">
    <source>
        <dbReference type="EMBL" id="MPN10615.1"/>
    </source>
</evidence>
<dbReference type="AlphaFoldDB" id="A0A645F8B8"/>
<dbReference type="Gene3D" id="3.40.50.300">
    <property type="entry name" value="P-loop containing nucleotide triphosphate hydrolases"/>
    <property type="match status" value="1"/>
</dbReference>
<comment type="caution">
    <text evidence="2">The sequence shown here is derived from an EMBL/GenBank/DDBJ whole genome shotgun (WGS) entry which is preliminary data.</text>
</comment>
<reference evidence="2" key="1">
    <citation type="submission" date="2019-08" db="EMBL/GenBank/DDBJ databases">
        <authorList>
            <person name="Kucharzyk K."/>
            <person name="Murdoch R.W."/>
            <person name="Higgins S."/>
            <person name="Loffler F."/>
        </authorList>
    </citation>
    <scope>NUCLEOTIDE SEQUENCE</scope>
</reference>
<proteinExistence type="predicted"/>
<name>A0A645F8B8_9ZZZZ</name>
<accession>A0A645F8B8</accession>
<protein>
    <recommendedName>
        <fullName evidence="1">4Fe-4S ferredoxin-type domain-containing protein</fullName>
    </recommendedName>
</protein>
<dbReference type="PANTHER" id="PTHR43063">
    <property type="entry name" value="4FE-4S CLUSTER CONTAINING PARA FAMILY ATPASE PROTEIN"/>
    <property type="match status" value="1"/>
</dbReference>
<dbReference type="SUPFAM" id="SSF52540">
    <property type="entry name" value="P-loop containing nucleoside triphosphate hydrolases"/>
    <property type="match status" value="1"/>
</dbReference>
<dbReference type="EMBL" id="VSSQ01056784">
    <property type="protein sequence ID" value="MPN10615.1"/>
    <property type="molecule type" value="Genomic_DNA"/>
</dbReference>
<organism evidence="2">
    <name type="scientific">bioreactor metagenome</name>
    <dbReference type="NCBI Taxonomy" id="1076179"/>
    <lineage>
        <taxon>unclassified sequences</taxon>
        <taxon>metagenomes</taxon>
        <taxon>ecological metagenomes</taxon>
    </lineage>
</organism>
<dbReference type="InterPro" id="IPR017896">
    <property type="entry name" value="4Fe4S_Fe-S-bd"/>
</dbReference>
<evidence type="ECO:0000259" key="1">
    <source>
        <dbReference type="PROSITE" id="PS51379"/>
    </source>
</evidence>
<sequence>MCHACGGCLLLCPKKAIREQEKSIGKVQKGVCGKVAVSTGILNPGETSGIPIIKALLKQGVAQQALLTVIDCPPGSACAVMESIKDVDYCLLVAEPTVFGAHNLQMVYELVQLFGKPHGVVLNKCLRGENPAEKFCEEKNLSIIGRIPFDKELGARSADAKIAAWESEKYRALFSSLLVAVRKEAWHETAVDPKR</sequence>
<dbReference type="PROSITE" id="PS00198">
    <property type="entry name" value="4FE4S_FER_1"/>
    <property type="match status" value="1"/>
</dbReference>
<dbReference type="InterPro" id="IPR027417">
    <property type="entry name" value="P-loop_NTPase"/>
</dbReference>
<dbReference type="PANTHER" id="PTHR43063:SF1">
    <property type="entry name" value="4FE-4S CLUSTER CONTAINING PARA FAMILY ATPASE PROTEIN"/>
    <property type="match status" value="1"/>
</dbReference>
<gene>
    <name evidence="2" type="ORF">SDC9_157910</name>
</gene>
<feature type="domain" description="4Fe-4S ferredoxin-type" evidence="1">
    <location>
        <begin position="1"/>
        <end position="22"/>
    </location>
</feature>
<dbReference type="PROSITE" id="PS51379">
    <property type="entry name" value="4FE4S_FER_2"/>
    <property type="match status" value="1"/>
</dbReference>
<dbReference type="InterPro" id="IPR017900">
    <property type="entry name" value="4Fe4S_Fe_S_CS"/>
</dbReference>